<dbReference type="RefSeq" id="WP_425345500.1">
    <property type="nucleotide sequence ID" value="NZ_JBGUBD010000005.1"/>
</dbReference>
<protein>
    <submittedName>
        <fullName evidence="1">Uncharacterized protein</fullName>
    </submittedName>
</protein>
<reference evidence="1 2" key="1">
    <citation type="submission" date="2024-08" db="EMBL/GenBank/DDBJ databases">
        <title>Whole-genome sequencing of halo(alkali)philic microorganisms from hypersaline lakes.</title>
        <authorList>
            <person name="Sorokin D.Y."/>
            <person name="Merkel A.Y."/>
            <person name="Messina E."/>
            <person name="Yakimov M."/>
        </authorList>
    </citation>
    <scope>NUCLEOTIDE SEQUENCE [LARGE SCALE GENOMIC DNA]</scope>
    <source>
        <strain evidence="1 2">AB-hyl4</strain>
    </source>
</reference>
<comment type="caution">
    <text evidence="1">The sequence shown here is derived from an EMBL/GenBank/DDBJ whole genome shotgun (WGS) entry which is preliminary data.</text>
</comment>
<accession>A0ABV4U6W7</accession>
<dbReference type="Proteomes" id="UP001575105">
    <property type="component" value="Unassembled WGS sequence"/>
</dbReference>
<name>A0ABV4U6W7_9BACT</name>
<keyword evidence="2" id="KW-1185">Reference proteome</keyword>
<proteinExistence type="predicted"/>
<evidence type="ECO:0000313" key="1">
    <source>
        <dbReference type="EMBL" id="MFA9478574.1"/>
    </source>
</evidence>
<gene>
    <name evidence="1" type="ORF">ACERK3_09725</name>
</gene>
<sequence length="192" mass="22073">MQAINWHQLDTIVVEEWFSKPTVKAVNELNARITDMQTARASLEQDAVSMSQADVSALSPDDLYRQDFAQRRFTLLQEEIRVREDVNAVLPMIRSDRYAIRDKYREQLAEAREWVKGELVKLGWLDLDKNVPHPSKITPAFTESHPTVVELRNTVKSLESDDAMRLARNKNTEAVEAIKRQLAGSRDRLVTV</sequence>
<dbReference type="EMBL" id="JBGUBD010000005">
    <property type="protein sequence ID" value="MFA9478574.1"/>
    <property type="molecule type" value="Genomic_DNA"/>
</dbReference>
<evidence type="ECO:0000313" key="2">
    <source>
        <dbReference type="Proteomes" id="UP001575105"/>
    </source>
</evidence>
<organism evidence="1 2">
    <name type="scientific">Natronomicrosphaera hydrolytica</name>
    <dbReference type="NCBI Taxonomy" id="3242702"/>
    <lineage>
        <taxon>Bacteria</taxon>
        <taxon>Pseudomonadati</taxon>
        <taxon>Planctomycetota</taxon>
        <taxon>Phycisphaerae</taxon>
        <taxon>Phycisphaerales</taxon>
        <taxon>Phycisphaeraceae</taxon>
        <taxon>Natronomicrosphaera</taxon>
    </lineage>
</organism>